<dbReference type="Proteomes" id="UP000198661">
    <property type="component" value="Unassembled WGS sequence"/>
</dbReference>
<dbReference type="CDD" id="cd24068">
    <property type="entry name" value="ASKHA_NBD_ROK_FnNanK-like"/>
    <property type="match status" value="1"/>
</dbReference>
<dbReference type="AlphaFoldDB" id="A0A1I2SD39"/>
<dbReference type="SUPFAM" id="SSF53067">
    <property type="entry name" value="Actin-like ATPase domain"/>
    <property type="match status" value="1"/>
</dbReference>
<dbReference type="OrthoDB" id="9795247at2"/>
<dbReference type="GO" id="GO:0016301">
    <property type="term" value="F:kinase activity"/>
    <property type="evidence" value="ECO:0007669"/>
    <property type="project" value="UniProtKB-KW"/>
</dbReference>
<protein>
    <submittedName>
        <fullName evidence="2">Glucokinase</fullName>
    </submittedName>
</protein>
<comment type="similarity">
    <text evidence="1">Belongs to the ROK (NagC/XylR) family.</text>
</comment>
<evidence type="ECO:0000256" key="1">
    <source>
        <dbReference type="ARBA" id="ARBA00006479"/>
    </source>
</evidence>
<evidence type="ECO:0000313" key="3">
    <source>
        <dbReference type="Proteomes" id="UP000198661"/>
    </source>
</evidence>
<keyword evidence="2" id="KW-0418">Kinase</keyword>
<dbReference type="InterPro" id="IPR000600">
    <property type="entry name" value="ROK"/>
</dbReference>
<dbReference type="EMBL" id="FOOK01000040">
    <property type="protein sequence ID" value="SFG50343.1"/>
    <property type="molecule type" value="Genomic_DNA"/>
</dbReference>
<dbReference type="RefSeq" id="WP_092041241.1">
    <property type="nucleotide sequence ID" value="NZ_FOOK01000040.1"/>
</dbReference>
<dbReference type="PANTHER" id="PTHR18964:SF149">
    <property type="entry name" value="BIFUNCTIONAL UDP-N-ACETYLGLUCOSAMINE 2-EPIMERASE_N-ACETYLMANNOSAMINE KINASE"/>
    <property type="match status" value="1"/>
</dbReference>
<dbReference type="PROSITE" id="PS01125">
    <property type="entry name" value="ROK"/>
    <property type="match status" value="1"/>
</dbReference>
<dbReference type="Pfam" id="PF00480">
    <property type="entry name" value="ROK"/>
    <property type="match status" value="1"/>
</dbReference>
<dbReference type="STRING" id="201973.SAMN04488025_14018"/>
<name>A0A1I2SD39_9BACL</name>
<organism evidence="2 3">
    <name type="scientific">Planifilum fulgidum</name>
    <dbReference type="NCBI Taxonomy" id="201973"/>
    <lineage>
        <taxon>Bacteria</taxon>
        <taxon>Bacillati</taxon>
        <taxon>Bacillota</taxon>
        <taxon>Bacilli</taxon>
        <taxon>Bacillales</taxon>
        <taxon>Thermoactinomycetaceae</taxon>
        <taxon>Planifilum</taxon>
    </lineage>
</organism>
<gene>
    <name evidence="2" type="ORF">SAMN04488025_14018</name>
</gene>
<dbReference type="InterPro" id="IPR043129">
    <property type="entry name" value="ATPase_NBD"/>
</dbReference>
<proteinExistence type="inferred from homology"/>
<accession>A0A1I2SD39</accession>
<sequence>MYVIGLDIGGTEIKGAVVDRRGEMVCEQSIPTEALQGRERILENLFRLINQLRRGRPIYGIGIGSAGRINVLEGKVEFATSNLPGWQGLRLKNIVEERTGLPVTVDNDVHMAAQGERWKGAAENLTTFVMLTIGTGVGGAFVHRGELVRGACWSAAEWGHVVLVPGGEVCNCGLRGCLEQYLSGPALIRRARRETGREYRHGKEVFDDFCRGDPRVQEVIEGYLEDLKVALHNIQHAYDPEAIVLGGGVSESLRHPEVKRRLDQQCGKSPVPIRLIWAELGNRAGVVGSAKCAWECIQNHDLGGKWT</sequence>
<evidence type="ECO:0000313" key="2">
    <source>
        <dbReference type="EMBL" id="SFG50343.1"/>
    </source>
</evidence>
<reference evidence="2 3" key="1">
    <citation type="submission" date="2016-10" db="EMBL/GenBank/DDBJ databases">
        <authorList>
            <person name="de Groot N.N."/>
        </authorList>
    </citation>
    <scope>NUCLEOTIDE SEQUENCE [LARGE SCALE GENOMIC DNA]</scope>
    <source>
        <strain evidence="2 3">DSM 44945</strain>
    </source>
</reference>
<dbReference type="InterPro" id="IPR049874">
    <property type="entry name" value="ROK_cs"/>
</dbReference>
<keyword evidence="2" id="KW-0808">Transferase</keyword>
<dbReference type="PANTHER" id="PTHR18964">
    <property type="entry name" value="ROK (REPRESSOR, ORF, KINASE) FAMILY"/>
    <property type="match status" value="1"/>
</dbReference>
<keyword evidence="3" id="KW-1185">Reference proteome</keyword>
<dbReference type="Gene3D" id="3.30.420.40">
    <property type="match status" value="2"/>
</dbReference>